<dbReference type="AlphaFoldDB" id="A0A4R9GTY3"/>
<feature type="domain" description="DUF4140" evidence="5">
    <location>
        <begin position="60"/>
        <end position="140"/>
    </location>
</feature>
<evidence type="ECO:0000313" key="7">
    <source>
        <dbReference type="Proteomes" id="UP000297855"/>
    </source>
</evidence>
<sequence>MSFRPFLRCFSTFCILLGFFSSPGSVISQESEDETPTAITEGSDSSKAISYLGTPRVHSVLLYSDFAYTTRVAEFKLPVGSSEISLGEVPYNILDKSVSVSFSDAGKKFKIRGIRVLEKVTRKFKSKETEELSKRKESLLLSLSTKSREVQELLDWETSFKSIRPVLREEEGVVEKVDPESLSGFRKTFSDLSEENTKLRLSKLEELDRIREEFYIVNAKLDHLAQGDVLRRKEIRLEAEVETGGTYKLEYKYLIRGAIWYPRYTLDLKPNGNEAELGWYALVRNETGEDWNGVRLEFSTANPNQDLDLPDYRELRITSRVIVAEEKEYSGAEDRDIDYSRAKKSASGPPAAAPVMAKEARKKVYRPATSQAKADDFKSEDSYTQNENPLEKSRMIIEGNFKGQSNSLQVEENMGQLRGDLANQKTFFDQGSYEDSIRYGKEALRRFSGLRESSRKELKEIESQVQILLNRSSQLNSDRKYAYSLIAPGLSSEGFDFRYISQSKEIVPSDKTLNRVFLRKRTVPVVPTYESSPLTGEEAYLTVVSTNQEREPLLSGPLEIYSGENLLGTTSVSTLKPGEKIRMELGPDRDVKIIRREEKFEDKSGLISRKKTIRHRIGISIKNNKKRKILFRLIDRIPYTVDDSVEIRWNLGPEKPEKTEDGILTYEAEIPAGSSKKIEFEYTISYPANNVLRDSSGTGSY</sequence>
<proteinExistence type="predicted"/>
<feature type="coiled-coil region" evidence="1">
    <location>
        <begin position="451"/>
        <end position="478"/>
    </location>
</feature>
<dbReference type="PANTHER" id="PTHR31005:SF8">
    <property type="entry name" value="DUF4139 DOMAIN-CONTAINING PROTEIN"/>
    <property type="match status" value="1"/>
</dbReference>
<evidence type="ECO:0000256" key="1">
    <source>
        <dbReference type="SAM" id="Coils"/>
    </source>
</evidence>
<evidence type="ECO:0000259" key="5">
    <source>
        <dbReference type="Pfam" id="PF13600"/>
    </source>
</evidence>
<dbReference type="Pfam" id="PF13598">
    <property type="entry name" value="DUF4139"/>
    <property type="match status" value="1"/>
</dbReference>
<evidence type="ECO:0000256" key="3">
    <source>
        <dbReference type="SAM" id="SignalP"/>
    </source>
</evidence>
<dbReference type="EMBL" id="RQEV01000003">
    <property type="protein sequence ID" value="TGK21027.1"/>
    <property type="molecule type" value="Genomic_DNA"/>
</dbReference>
<keyword evidence="7" id="KW-1185">Reference proteome</keyword>
<evidence type="ECO:0000313" key="6">
    <source>
        <dbReference type="EMBL" id="TGK21027.1"/>
    </source>
</evidence>
<keyword evidence="1" id="KW-0175">Coiled coil</keyword>
<dbReference type="RefSeq" id="WP_135812320.1">
    <property type="nucleotide sequence ID" value="NZ_RQEV01000003.1"/>
</dbReference>
<dbReference type="InterPro" id="IPR037291">
    <property type="entry name" value="DUF4139"/>
</dbReference>
<accession>A0A4R9GTY3</accession>
<dbReference type="InterPro" id="IPR011935">
    <property type="entry name" value="CHP02231"/>
</dbReference>
<feature type="region of interest" description="Disordered" evidence="2">
    <location>
        <begin position="342"/>
        <end position="389"/>
    </location>
</feature>
<evidence type="ECO:0000259" key="4">
    <source>
        <dbReference type="Pfam" id="PF13598"/>
    </source>
</evidence>
<gene>
    <name evidence="6" type="ORF">EHO61_04000</name>
</gene>
<protein>
    <submittedName>
        <fullName evidence="6">DUF4139 domain-containing protein</fullName>
    </submittedName>
</protein>
<feature type="signal peptide" evidence="3">
    <location>
        <begin position="1"/>
        <end position="28"/>
    </location>
</feature>
<name>A0A4R9GTY3_9LEPT</name>
<reference evidence="6" key="1">
    <citation type="journal article" date="2019" name="PLoS Negl. Trop. Dis.">
        <title>Revisiting the worldwide diversity of Leptospira species in the environment.</title>
        <authorList>
            <person name="Vincent A.T."/>
            <person name="Schiettekatte O."/>
            <person name="Bourhy P."/>
            <person name="Veyrier F.J."/>
            <person name="Picardeau M."/>
        </authorList>
    </citation>
    <scope>NUCLEOTIDE SEQUENCE [LARGE SCALE GENOMIC DNA]</scope>
    <source>
        <strain evidence="6">SCS5</strain>
    </source>
</reference>
<dbReference type="Proteomes" id="UP000297855">
    <property type="component" value="Unassembled WGS sequence"/>
</dbReference>
<comment type="caution">
    <text evidence="6">The sequence shown here is derived from an EMBL/GenBank/DDBJ whole genome shotgun (WGS) entry which is preliminary data.</text>
</comment>
<organism evidence="6 7">
    <name type="scientific">Leptospira fluminis</name>
    <dbReference type="NCBI Taxonomy" id="2484979"/>
    <lineage>
        <taxon>Bacteria</taxon>
        <taxon>Pseudomonadati</taxon>
        <taxon>Spirochaetota</taxon>
        <taxon>Spirochaetia</taxon>
        <taxon>Leptospirales</taxon>
        <taxon>Leptospiraceae</taxon>
        <taxon>Leptospira</taxon>
    </lineage>
</organism>
<dbReference type="InterPro" id="IPR025554">
    <property type="entry name" value="DUF4140"/>
</dbReference>
<evidence type="ECO:0000256" key="2">
    <source>
        <dbReference type="SAM" id="MobiDB-lite"/>
    </source>
</evidence>
<feature type="chain" id="PRO_5020421356" evidence="3">
    <location>
        <begin position="29"/>
        <end position="701"/>
    </location>
</feature>
<feature type="compositionally biased region" description="Low complexity" evidence="2">
    <location>
        <begin position="345"/>
        <end position="354"/>
    </location>
</feature>
<feature type="domain" description="DUF4139" evidence="4">
    <location>
        <begin position="249"/>
        <end position="687"/>
    </location>
</feature>
<keyword evidence="3" id="KW-0732">Signal</keyword>
<dbReference type="Pfam" id="PF13600">
    <property type="entry name" value="DUF4140"/>
    <property type="match status" value="1"/>
</dbReference>
<dbReference type="PANTHER" id="PTHR31005">
    <property type="entry name" value="DUF4139 DOMAIN-CONTAINING PROTEIN"/>
    <property type="match status" value="1"/>
</dbReference>
<dbReference type="OrthoDB" id="5379222at2"/>